<reference evidence="1 2" key="1">
    <citation type="submission" date="2014-10" db="EMBL/GenBank/DDBJ databases">
        <title>Whole genome sequence of Francisella endociliophora strain FSC1006, isolated from a laboratory culture of the marine ciliate Euplotes raikovi.</title>
        <authorList>
            <person name="Granberg M."/>
            <person name="Backman S."/>
            <person name="Lundmark E."/>
            <person name="Nilsson E."/>
            <person name="Karlsson E."/>
            <person name="Thelaus J."/>
            <person name="Ohrman C."/>
            <person name="Larkeryd A."/>
            <person name="Stenberg P."/>
        </authorList>
    </citation>
    <scope>NUCLEOTIDE SEQUENCE [LARGE SCALE GENOMIC DNA]</scope>
    <source>
        <strain evidence="1 2">FSC1006</strain>
    </source>
</reference>
<accession>A0A097EMK8</accession>
<organism evidence="1 2">
    <name type="scientific">Candidatus Francisella endociliophora</name>
    <dbReference type="NCBI Taxonomy" id="653937"/>
    <lineage>
        <taxon>Bacteria</taxon>
        <taxon>Pseudomonadati</taxon>
        <taxon>Pseudomonadota</taxon>
        <taxon>Gammaproteobacteria</taxon>
        <taxon>Thiotrichales</taxon>
        <taxon>Francisellaceae</taxon>
        <taxon>Francisella</taxon>
    </lineage>
</organism>
<dbReference type="PANTHER" id="PTHR35564">
    <property type="match status" value="1"/>
</dbReference>
<dbReference type="eggNOG" id="COG3520">
    <property type="taxonomic scope" value="Bacteria"/>
</dbReference>
<evidence type="ECO:0000313" key="1">
    <source>
        <dbReference type="EMBL" id="AIT08795.1"/>
    </source>
</evidence>
<dbReference type="RefSeq" id="WP_040007941.1">
    <property type="nucleotide sequence ID" value="NZ_CP009574.1"/>
</dbReference>
<dbReference type="STRING" id="1547445.LO80_01590"/>
<evidence type="ECO:0000313" key="2">
    <source>
        <dbReference type="Proteomes" id="UP000029672"/>
    </source>
</evidence>
<name>A0A097EMK8_9GAMM</name>
<dbReference type="Proteomes" id="UP000029672">
    <property type="component" value="Chromosome"/>
</dbReference>
<dbReference type="Pfam" id="PF06996">
    <property type="entry name" value="T6SS_TssG"/>
    <property type="match status" value="1"/>
</dbReference>
<dbReference type="HOGENOM" id="CLU_879269_0_0_6"/>
<dbReference type="KEGG" id="frf:LO80_01590"/>
<evidence type="ECO:0008006" key="3">
    <source>
        <dbReference type="Google" id="ProtNLM"/>
    </source>
</evidence>
<dbReference type="InterPro" id="IPR010732">
    <property type="entry name" value="T6SS_TssG-like"/>
</dbReference>
<dbReference type="PANTHER" id="PTHR35564:SF3">
    <property type="entry name" value="TYPE VI SECRETION SYSTEM BASEPLATE SUBUNIT TSSG"/>
    <property type="match status" value="1"/>
</dbReference>
<dbReference type="EMBL" id="CP009574">
    <property type="protein sequence ID" value="AIT08795.1"/>
    <property type="molecule type" value="Genomic_DNA"/>
</dbReference>
<dbReference type="OrthoDB" id="1523296at2"/>
<dbReference type="AlphaFoldDB" id="A0A097EMK8"/>
<sequence length="316" mass="36305">MSKLDSYLLDQLDQLKNKYLDKSLEVVVKKLLLIQAQSNNSLKINYKCSASLAFPAREVQDITWQEEDGKINLLVSINFFGLQSVNSPLPLNLHEQVVHDINSDSFELDDFYNFFNNRLIELLVDSLLKKNVLARNNSIIKDIWPNILGLALQIYSDDKQVFYRLMKSSALLFGSKLSANNIAKLIEVFFDFDKVNIENFTPRTIRLQDKNLTKLSEKNSGFDGGFVLGDQTIDIQNSCRFHIYLQKADDFLPNGNKNAVLNKLIRFLLPKHVIYSISLHLPENIPMILSQDNVYLGWTTIATEKRRPQTIYLEGI</sequence>
<keyword evidence="2" id="KW-1185">Reference proteome</keyword>
<gene>
    <name evidence="1" type="ORF">LO80_01590</name>
</gene>
<proteinExistence type="predicted"/>
<protein>
    <recommendedName>
        <fullName evidence="3">Type VI secretion protein</fullName>
    </recommendedName>
</protein>